<organism evidence="5 6">
    <name type="scientific">Belliella calami</name>
    <dbReference type="NCBI Taxonomy" id="2923436"/>
    <lineage>
        <taxon>Bacteria</taxon>
        <taxon>Pseudomonadati</taxon>
        <taxon>Bacteroidota</taxon>
        <taxon>Cytophagia</taxon>
        <taxon>Cytophagales</taxon>
        <taxon>Cyclobacteriaceae</taxon>
        <taxon>Belliella</taxon>
    </lineage>
</organism>
<sequence length="530" mass="61778">MIKSKVDPACTGQFSQLFLDYLDEKPALAEFYSHFPRLENFGRLIEEKKIPQENRDVLVTTLQKQYADFSLSEDFEQQLKLLGEKNTFTVTTGHQLNLFTGPLYFIYKIVSTINLAKKLAKQYPENNFVPVYWMATEDHDFEEINYFKLEGKKYQWNTNQEGAVGDFFLDDSFKEFLKSVEFAPEFFVEAYSKSKTLSEAVRKYVHHLFGEKGLVVVDANDPAFKKIFIPVIEKDILDNIPNKKAQEQTDKLEALGYKSQIFPREINFFYMENGLRERIEKSGDFYHVLESELKFETSEIKALIQSNPERFSPNVVLRPLYQEMILPNIAYIGGPAEVVYWLQLKGVFDYFGVQFPAVMPRNFALILDSLTAQKQDQLELKDSELFVDYIAWKKEFVAKHSSLDIFLNQEKEKLEEVIDRSALKAKEVDDTLESAYASAKVRISKIMDHLSGKVRKAEEKRLEIQIKRMDTIRDFILPGGSPQERVENFMKFYLEDESFIEMLIEAFDPLDFSFMILKPKDDKRGNQKTS</sequence>
<dbReference type="RefSeq" id="WP_241275082.1">
    <property type="nucleotide sequence ID" value="NZ_JAKZGS010000008.1"/>
</dbReference>
<dbReference type="PIRSF" id="PIRSF012535">
    <property type="entry name" value="UCP012535"/>
    <property type="match status" value="1"/>
</dbReference>
<name>A0ABS9UPL8_9BACT</name>
<evidence type="ECO:0000256" key="1">
    <source>
        <dbReference type="ARBA" id="ARBA00022598"/>
    </source>
</evidence>
<dbReference type="Pfam" id="PF24850">
    <property type="entry name" value="CC_BshC"/>
    <property type="match status" value="1"/>
</dbReference>
<evidence type="ECO:0000313" key="6">
    <source>
        <dbReference type="Proteomes" id="UP001165488"/>
    </source>
</evidence>
<dbReference type="Pfam" id="PF10079">
    <property type="entry name" value="Rossmann-like_BshC"/>
    <property type="match status" value="1"/>
</dbReference>
<dbReference type="HAMAP" id="MF_01867">
    <property type="entry name" value="BshC"/>
    <property type="match status" value="1"/>
</dbReference>
<evidence type="ECO:0000313" key="5">
    <source>
        <dbReference type="EMBL" id="MCH7398571.1"/>
    </source>
</evidence>
<protein>
    <recommendedName>
        <fullName evidence="2">Putative cysteine ligase BshC</fullName>
        <ecNumber evidence="2">6.-.-.-</ecNumber>
    </recommendedName>
</protein>
<accession>A0ABS9UPL8</accession>
<evidence type="ECO:0000259" key="3">
    <source>
        <dbReference type="Pfam" id="PF10079"/>
    </source>
</evidence>
<dbReference type="Proteomes" id="UP001165488">
    <property type="component" value="Unassembled WGS sequence"/>
</dbReference>
<feature type="domain" description="Bacillithiol biosynthesis BshC N-terminal Rossmann-like" evidence="3">
    <location>
        <begin position="15"/>
        <end position="362"/>
    </location>
</feature>
<dbReference type="InterPro" id="IPR055399">
    <property type="entry name" value="CC_BshC"/>
</dbReference>
<comment type="caution">
    <text evidence="5">The sequence shown here is derived from an EMBL/GenBank/DDBJ whole genome shotgun (WGS) entry which is preliminary data.</text>
</comment>
<dbReference type="NCBIfam" id="TIGR03998">
    <property type="entry name" value="thiol_BshC"/>
    <property type="match status" value="1"/>
</dbReference>
<comment type="similarity">
    <text evidence="2">Belongs to the BshC family.</text>
</comment>
<dbReference type="EC" id="6.-.-.-" evidence="2"/>
<dbReference type="InterPro" id="IPR011199">
    <property type="entry name" value="Bacillithiol_biosynth_BshC"/>
</dbReference>
<proteinExistence type="inferred from homology"/>
<dbReference type="EMBL" id="JAKZGS010000008">
    <property type="protein sequence ID" value="MCH7398571.1"/>
    <property type="molecule type" value="Genomic_DNA"/>
</dbReference>
<keyword evidence="6" id="KW-1185">Reference proteome</keyword>
<keyword evidence="1 2" id="KW-0436">Ligase</keyword>
<dbReference type="InterPro" id="IPR055398">
    <property type="entry name" value="Rossmann-like_BshC"/>
</dbReference>
<gene>
    <name evidence="2 5" type="primary">bshC</name>
    <name evidence="5" type="ORF">MM236_11245</name>
</gene>
<evidence type="ECO:0000259" key="4">
    <source>
        <dbReference type="Pfam" id="PF24850"/>
    </source>
</evidence>
<feature type="domain" description="Bacillithiol biosynthesis BshC C-terminal coiled-coil" evidence="4">
    <location>
        <begin position="364"/>
        <end position="518"/>
    </location>
</feature>
<reference evidence="5" key="1">
    <citation type="submission" date="2022-03" db="EMBL/GenBank/DDBJ databases">
        <title>De novo assembled genomes of Belliella spp. (Cyclobacteriaceae) strains.</title>
        <authorList>
            <person name="Szabo A."/>
            <person name="Korponai K."/>
            <person name="Felfoldi T."/>
        </authorList>
    </citation>
    <scope>NUCLEOTIDE SEQUENCE</scope>
    <source>
        <strain evidence="5">DSM 107340</strain>
    </source>
</reference>
<evidence type="ECO:0000256" key="2">
    <source>
        <dbReference type="HAMAP-Rule" id="MF_01867"/>
    </source>
</evidence>